<accession>A0AAD3HFH3</accession>
<evidence type="ECO:0000313" key="2">
    <source>
        <dbReference type="Proteomes" id="UP001054902"/>
    </source>
</evidence>
<name>A0AAD3HFH3_9STRA</name>
<comment type="caution">
    <text evidence="1">The sequence shown here is derived from an EMBL/GenBank/DDBJ whole genome shotgun (WGS) entry which is preliminary data.</text>
</comment>
<organism evidence="1 2">
    <name type="scientific">Chaetoceros tenuissimus</name>
    <dbReference type="NCBI Taxonomy" id="426638"/>
    <lineage>
        <taxon>Eukaryota</taxon>
        <taxon>Sar</taxon>
        <taxon>Stramenopiles</taxon>
        <taxon>Ochrophyta</taxon>
        <taxon>Bacillariophyta</taxon>
        <taxon>Coscinodiscophyceae</taxon>
        <taxon>Chaetocerotophycidae</taxon>
        <taxon>Chaetocerotales</taxon>
        <taxon>Chaetocerotaceae</taxon>
        <taxon>Chaetoceros</taxon>
    </lineage>
</organism>
<evidence type="ECO:0000313" key="1">
    <source>
        <dbReference type="EMBL" id="GFH61234.1"/>
    </source>
</evidence>
<dbReference type="AlphaFoldDB" id="A0AAD3HFH3"/>
<dbReference type="Proteomes" id="UP001054902">
    <property type="component" value="Unassembled WGS sequence"/>
</dbReference>
<gene>
    <name evidence="1" type="ORF">CTEN210_17710</name>
</gene>
<dbReference type="EMBL" id="BLLK01000072">
    <property type="protein sequence ID" value="GFH61234.1"/>
    <property type="molecule type" value="Genomic_DNA"/>
</dbReference>
<sequence>MKICIYACATLDNVPMKARYAAVLAETMPPFSVLAWIDNRFMYPDQYSFLIFLPTNLKPKLENELSKIHKSIFLVKDREENLSLENPQAKSN</sequence>
<proteinExistence type="predicted"/>
<protein>
    <submittedName>
        <fullName evidence="1">Uncharacterized protein</fullName>
    </submittedName>
</protein>
<reference evidence="1 2" key="1">
    <citation type="journal article" date="2021" name="Sci. Rep.">
        <title>The genome of the diatom Chaetoceros tenuissimus carries an ancient integrated fragment of an extant virus.</title>
        <authorList>
            <person name="Hongo Y."/>
            <person name="Kimura K."/>
            <person name="Takaki Y."/>
            <person name="Yoshida Y."/>
            <person name="Baba S."/>
            <person name="Kobayashi G."/>
            <person name="Nagasaki K."/>
            <person name="Hano T."/>
            <person name="Tomaru Y."/>
        </authorList>
    </citation>
    <scope>NUCLEOTIDE SEQUENCE [LARGE SCALE GENOMIC DNA]</scope>
    <source>
        <strain evidence="1 2">NIES-3715</strain>
    </source>
</reference>
<keyword evidence="2" id="KW-1185">Reference proteome</keyword>